<feature type="domain" description="Heterokaryon incompatibility" evidence="1">
    <location>
        <begin position="54"/>
        <end position="203"/>
    </location>
</feature>
<dbReference type="AlphaFoldDB" id="A0A395SIW6"/>
<comment type="caution">
    <text evidence="2">The sequence shown here is derived from an EMBL/GenBank/DDBJ whole genome shotgun (WGS) entry which is preliminary data.</text>
</comment>
<proteinExistence type="predicted"/>
<name>A0A395SIW6_9HYPO</name>
<dbReference type="STRING" id="694270.A0A395SIW6"/>
<dbReference type="EMBL" id="PXOG01000148">
    <property type="protein sequence ID" value="RGP72370.1"/>
    <property type="molecule type" value="Genomic_DNA"/>
</dbReference>
<keyword evidence="3" id="KW-1185">Reference proteome</keyword>
<dbReference type="PANTHER" id="PTHR33112:SF10">
    <property type="entry name" value="TOL"/>
    <property type="match status" value="1"/>
</dbReference>
<evidence type="ECO:0000259" key="1">
    <source>
        <dbReference type="Pfam" id="PF06985"/>
    </source>
</evidence>
<dbReference type="PANTHER" id="PTHR33112">
    <property type="entry name" value="DOMAIN PROTEIN, PUTATIVE-RELATED"/>
    <property type="match status" value="1"/>
</dbReference>
<dbReference type="OrthoDB" id="5347061at2759"/>
<organism evidence="2 3">
    <name type="scientific">Fusarium longipes</name>
    <dbReference type="NCBI Taxonomy" id="694270"/>
    <lineage>
        <taxon>Eukaryota</taxon>
        <taxon>Fungi</taxon>
        <taxon>Dikarya</taxon>
        <taxon>Ascomycota</taxon>
        <taxon>Pezizomycotina</taxon>
        <taxon>Sordariomycetes</taxon>
        <taxon>Hypocreomycetidae</taxon>
        <taxon>Hypocreales</taxon>
        <taxon>Nectriaceae</taxon>
        <taxon>Fusarium</taxon>
    </lineage>
</organism>
<reference evidence="2 3" key="1">
    <citation type="journal article" date="2018" name="PLoS Pathog.">
        <title>Evolution of structural diversity of trichothecenes, a family of toxins produced by plant pathogenic and entomopathogenic fungi.</title>
        <authorList>
            <person name="Proctor R.H."/>
            <person name="McCormick S.P."/>
            <person name="Kim H.S."/>
            <person name="Cardoza R.E."/>
            <person name="Stanley A.M."/>
            <person name="Lindo L."/>
            <person name="Kelly A."/>
            <person name="Brown D.W."/>
            <person name="Lee T."/>
            <person name="Vaughan M.M."/>
            <person name="Alexander N.J."/>
            <person name="Busman M."/>
            <person name="Gutierrez S."/>
        </authorList>
    </citation>
    <scope>NUCLEOTIDE SEQUENCE [LARGE SCALE GENOMIC DNA]</scope>
    <source>
        <strain evidence="2 3">NRRL 20695</strain>
    </source>
</reference>
<dbReference type="InterPro" id="IPR010730">
    <property type="entry name" value="HET"/>
</dbReference>
<evidence type="ECO:0000313" key="2">
    <source>
        <dbReference type="EMBL" id="RGP72370.1"/>
    </source>
</evidence>
<gene>
    <name evidence="2" type="ORF">FLONG3_6766</name>
</gene>
<dbReference type="Proteomes" id="UP000266234">
    <property type="component" value="Unassembled WGS sequence"/>
</dbReference>
<evidence type="ECO:0000313" key="3">
    <source>
        <dbReference type="Proteomes" id="UP000266234"/>
    </source>
</evidence>
<dbReference type="Pfam" id="PF06985">
    <property type="entry name" value="HET"/>
    <property type="match status" value="1"/>
</dbReference>
<accession>A0A395SIW6</accession>
<sequence length="497" mass="57400">MNWVNDCRSHHPECRQLQKDEIWRPTRLIDIGNEGDGKWKIVSLPDELESPPTYMTLSYTWGSAKNFRLLKTNLSSFQNGLPITDLPRTFQDACIVAWRFSVRYLWIDSLCIIQDCDQDWSRESAAMRLVYANALCNIAAAASSDPNGGLFRARNPASLQPIIVRAVLDETTPPKDYYAVDSQYVQRQLLDRELLKRGWVFQERLLCPRVLYFTEEQVFWECFTAQRCETFPHHIPCARSSKAEALPMLTDLVKGSLVVEDRPTLSITSRWKQLVQDYTNCKLTKASDRLFAIEGVADLFRNAFHDTYFFGLWRTELVRQLSHYVESPRKESSSQWIAPSWSWASLQSPIKFDYYSSLPDTTEHVSMLGVDPIHGILTLQGHIFEVRLNWSWKYDVVEEFALEHAQRYPDRVGIRLDVTRNVTLMPLISYEIESPIRGLGCLVLEPILVTTFTSYRRIAYMIFEFWDEEGLGFMDMSYSADGSATITGVDPSTIRLM</sequence>
<protein>
    <submittedName>
        <fullName evidence="2">Heterokaryon incompatibility</fullName>
    </submittedName>
</protein>